<dbReference type="AlphaFoldDB" id="A0A814G366"/>
<comment type="caution">
    <text evidence="8">The sequence shown here is derived from an EMBL/GenBank/DDBJ whole genome shotgun (WGS) entry which is preliminary data.</text>
</comment>
<evidence type="ECO:0000313" key="9">
    <source>
        <dbReference type="EMBL" id="CAF1176209.1"/>
    </source>
</evidence>
<dbReference type="GO" id="GO:0050982">
    <property type="term" value="P:detection of mechanical stimulus"/>
    <property type="evidence" value="ECO:0007669"/>
    <property type="project" value="TreeGrafter"/>
</dbReference>
<keyword evidence="3 6" id="KW-0812">Transmembrane</keyword>
<evidence type="ECO:0000259" key="7">
    <source>
        <dbReference type="Pfam" id="PF08016"/>
    </source>
</evidence>
<feature type="transmembrane region" description="Helical" evidence="6">
    <location>
        <begin position="53"/>
        <end position="73"/>
    </location>
</feature>
<gene>
    <name evidence="9" type="ORF">BJG266_LOCUS25490</name>
    <name evidence="8" type="ORF">QVE165_LOCUS14374</name>
</gene>
<proteinExistence type="inferred from homology"/>
<reference evidence="8" key="1">
    <citation type="submission" date="2021-02" db="EMBL/GenBank/DDBJ databases">
        <authorList>
            <person name="Nowell W R."/>
        </authorList>
    </citation>
    <scope>NUCLEOTIDE SEQUENCE</scope>
</reference>
<comment type="subcellular location">
    <subcellularLocation>
        <location evidence="1">Membrane</location>
        <topology evidence="1">Multi-pass membrane protein</topology>
    </subcellularLocation>
</comment>
<dbReference type="OrthoDB" id="444119at2759"/>
<dbReference type="GO" id="GO:0005262">
    <property type="term" value="F:calcium channel activity"/>
    <property type="evidence" value="ECO:0007669"/>
    <property type="project" value="TreeGrafter"/>
</dbReference>
<dbReference type="Proteomes" id="UP000663877">
    <property type="component" value="Unassembled WGS sequence"/>
</dbReference>
<evidence type="ECO:0000313" key="10">
    <source>
        <dbReference type="Proteomes" id="UP000663832"/>
    </source>
</evidence>
<comment type="similarity">
    <text evidence="2">Belongs to the polycystin family.</text>
</comment>
<dbReference type="PANTHER" id="PTHR10877">
    <property type="entry name" value="POLYCYSTIN FAMILY MEMBER"/>
    <property type="match status" value="1"/>
</dbReference>
<dbReference type="GO" id="GO:0016020">
    <property type="term" value="C:membrane"/>
    <property type="evidence" value="ECO:0007669"/>
    <property type="project" value="UniProtKB-SubCell"/>
</dbReference>
<accession>A0A814G366</accession>
<keyword evidence="5 6" id="KW-0472">Membrane</keyword>
<keyword evidence="10" id="KW-1185">Reference proteome</keyword>
<dbReference type="Pfam" id="PF08016">
    <property type="entry name" value="PKD_channel"/>
    <property type="match status" value="1"/>
</dbReference>
<protein>
    <recommendedName>
        <fullName evidence="7">Polycystin cation channel PKD1/PKD2 domain-containing protein</fullName>
    </recommendedName>
</protein>
<dbReference type="InterPro" id="IPR013122">
    <property type="entry name" value="PKD1_2_channel"/>
</dbReference>
<evidence type="ECO:0000256" key="6">
    <source>
        <dbReference type="SAM" id="Phobius"/>
    </source>
</evidence>
<evidence type="ECO:0000256" key="1">
    <source>
        <dbReference type="ARBA" id="ARBA00004141"/>
    </source>
</evidence>
<name>A0A814G366_9BILA</name>
<evidence type="ECO:0000313" key="8">
    <source>
        <dbReference type="EMBL" id="CAF0990649.1"/>
    </source>
</evidence>
<evidence type="ECO:0000256" key="3">
    <source>
        <dbReference type="ARBA" id="ARBA00022692"/>
    </source>
</evidence>
<dbReference type="EMBL" id="CAJNOM010000076">
    <property type="protein sequence ID" value="CAF0990649.1"/>
    <property type="molecule type" value="Genomic_DNA"/>
</dbReference>
<dbReference type="Proteomes" id="UP000663832">
    <property type="component" value="Unassembled WGS sequence"/>
</dbReference>
<dbReference type="PANTHER" id="PTHR10877:SF150">
    <property type="entry name" value="REJ DOMAIN-CONTAINING PROTEIN"/>
    <property type="match status" value="1"/>
</dbReference>
<feature type="domain" description="Polycystin cation channel PKD1/PKD2" evidence="7">
    <location>
        <begin position="1"/>
        <end position="73"/>
    </location>
</feature>
<dbReference type="EMBL" id="CAJNOI010000197">
    <property type="protein sequence ID" value="CAF1176209.1"/>
    <property type="molecule type" value="Genomic_DNA"/>
</dbReference>
<sequence>MFAIVFISFLSLFYLLFVSKLSSCSSLLNTAQLLFKMTLIKCDASEMTEANAFLGPFCFTLFIFLVVFVCLSLKKLNQTEIQEERDCRMRSQYFDPIQNFPDRIDQLLEAFDRIYVDQQAELLRLKKAGV</sequence>
<organism evidence="8 10">
    <name type="scientific">Adineta steineri</name>
    <dbReference type="NCBI Taxonomy" id="433720"/>
    <lineage>
        <taxon>Eukaryota</taxon>
        <taxon>Metazoa</taxon>
        <taxon>Spiralia</taxon>
        <taxon>Gnathifera</taxon>
        <taxon>Rotifera</taxon>
        <taxon>Eurotatoria</taxon>
        <taxon>Bdelloidea</taxon>
        <taxon>Adinetida</taxon>
        <taxon>Adinetidae</taxon>
        <taxon>Adineta</taxon>
    </lineage>
</organism>
<evidence type="ECO:0000256" key="5">
    <source>
        <dbReference type="ARBA" id="ARBA00023136"/>
    </source>
</evidence>
<dbReference type="InterPro" id="IPR051223">
    <property type="entry name" value="Polycystin"/>
</dbReference>
<keyword evidence="4 6" id="KW-1133">Transmembrane helix</keyword>
<evidence type="ECO:0000256" key="4">
    <source>
        <dbReference type="ARBA" id="ARBA00022989"/>
    </source>
</evidence>
<evidence type="ECO:0000256" key="2">
    <source>
        <dbReference type="ARBA" id="ARBA00007200"/>
    </source>
</evidence>